<dbReference type="Proteomes" id="UP000007886">
    <property type="component" value="Chromosome"/>
</dbReference>
<proteinExistence type="predicted"/>
<sequence length="106" mass="11691">MRGREVQAESARLQVSARDPIRRAPVCLVWPREGTDISVEHEAEGIVGGWRSRICSRRQICRSIPSSPKKNYTVSFYFASRGTIKSVSNVSRSDASRGQSGLIGLA</sequence>
<keyword evidence="2" id="KW-1185">Reference proteome</keyword>
<name>A0AAI8QBU8_9BRAD</name>
<gene>
    <name evidence="1" type="ORF">S23_34710</name>
</gene>
<organism evidence="1 2">
    <name type="scientific">Bradyrhizobium cosmicum</name>
    <dbReference type="NCBI Taxonomy" id="1404864"/>
    <lineage>
        <taxon>Bacteria</taxon>
        <taxon>Pseudomonadati</taxon>
        <taxon>Pseudomonadota</taxon>
        <taxon>Alphaproteobacteria</taxon>
        <taxon>Hyphomicrobiales</taxon>
        <taxon>Nitrobacteraceae</taxon>
        <taxon>Bradyrhizobium</taxon>
    </lineage>
</organism>
<evidence type="ECO:0000313" key="1">
    <source>
        <dbReference type="EMBL" id="BAL76672.1"/>
    </source>
</evidence>
<protein>
    <submittedName>
        <fullName evidence="1">Uncharacterized protein</fullName>
    </submittedName>
</protein>
<dbReference type="AlphaFoldDB" id="A0AAI8QBU8"/>
<dbReference type="EMBL" id="AP012279">
    <property type="protein sequence ID" value="BAL76672.1"/>
    <property type="molecule type" value="Genomic_DNA"/>
</dbReference>
<accession>A0AAI8QBU8</accession>
<reference evidence="1 2" key="1">
    <citation type="journal article" date="2012" name="Microbes Environ.">
        <title>Complete genome sequence of Bradyrhizobium sp. S23321: insights into symbiosis evolution in soil oligotrophs.</title>
        <authorList>
            <person name="Okubo T."/>
            <person name="Tsukui T."/>
            <person name="Maita H."/>
            <person name="Okamoto S."/>
            <person name="Oshima K."/>
            <person name="Fujisawa T."/>
            <person name="Saito A."/>
            <person name="Futamata H."/>
            <person name="Hattori R."/>
            <person name="Shimomura Y."/>
            <person name="Haruta S."/>
            <person name="Morimoto S."/>
            <person name="Wang Y."/>
            <person name="Sakai Y."/>
            <person name="Hattori M."/>
            <person name="Aizawa S."/>
            <person name="Nagashima K.V.P."/>
            <person name="Masuda S."/>
            <person name="Hattori T."/>
            <person name="Yamashita A."/>
            <person name="Bao Z."/>
            <person name="Hayatsu M."/>
            <person name="Kajiya-Kanegae H."/>
            <person name="Yoshinaga I."/>
            <person name="Sakamoto K."/>
            <person name="Toyota K."/>
            <person name="Nakao M."/>
            <person name="Kohara M."/>
            <person name="Anda M."/>
            <person name="Niwa R."/>
            <person name="Jung-Hwan P."/>
            <person name="Sameshima-Saito R."/>
            <person name="Tokuda S."/>
            <person name="Yamamoto S."/>
            <person name="Yamamoto S."/>
            <person name="Yokoyama T."/>
            <person name="Akutsu T."/>
            <person name="Nakamura Y."/>
            <person name="Nakahira-Yanaka Y."/>
            <person name="Takada Hoshino Y."/>
            <person name="Hirakawa H."/>
            <person name="Mitsui H."/>
            <person name="Terasawa K."/>
            <person name="Itakura M."/>
            <person name="Sato S."/>
            <person name="Ikeda-Ohtsubo W."/>
            <person name="Sakakura N."/>
            <person name="Kaminuma E."/>
            <person name="Minamisawa K."/>
        </authorList>
    </citation>
    <scope>NUCLEOTIDE SEQUENCE [LARGE SCALE GENOMIC DNA]</scope>
    <source>
        <strain evidence="1 2">S23321</strain>
    </source>
</reference>
<dbReference type="KEGG" id="brs:S23_34710"/>
<evidence type="ECO:0000313" key="2">
    <source>
        <dbReference type="Proteomes" id="UP000007886"/>
    </source>
</evidence>